<feature type="compositionally biased region" description="Basic residues" evidence="1">
    <location>
        <begin position="19"/>
        <end position="32"/>
    </location>
</feature>
<reference evidence="2" key="1">
    <citation type="submission" date="2023-03" db="EMBL/GenBank/DDBJ databases">
        <title>Massive genome expansion in bonnet fungi (Mycena s.s.) driven by repeated elements and novel gene families across ecological guilds.</title>
        <authorList>
            <consortium name="Lawrence Berkeley National Laboratory"/>
            <person name="Harder C.B."/>
            <person name="Miyauchi S."/>
            <person name="Viragh M."/>
            <person name="Kuo A."/>
            <person name="Thoen E."/>
            <person name="Andreopoulos B."/>
            <person name="Lu D."/>
            <person name="Skrede I."/>
            <person name="Drula E."/>
            <person name="Henrissat B."/>
            <person name="Morin E."/>
            <person name="Kohler A."/>
            <person name="Barry K."/>
            <person name="LaButti K."/>
            <person name="Morin E."/>
            <person name="Salamov A."/>
            <person name="Lipzen A."/>
            <person name="Mereny Z."/>
            <person name="Hegedus B."/>
            <person name="Baldrian P."/>
            <person name="Stursova M."/>
            <person name="Weitz H."/>
            <person name="Taylor A."/>
            <person name="Grigoriev I.V."/>
            <person name="Nagy L.G."/>
            <person name="Martin F."/>
            <person name="Kauserud H."/>
        </authorList>
    </citation>
    <scope>NUCLEOTIDE SEQUENCE</scope>
    <source>
        <strain evidence="2">9144</strain>
    </source>
</reference>
<name>A0AAD6Y301_9AGAR</name>
<evidence type="ECO:0000256" key="1">
    <source>
        <dbReference type="SAM" id="MobiDB-lite"/>
    </source>
</evidence>
<evidence type="ECO:0000313" key="2">
    <source>
        <dbReference type="EMBL" id="KAJ7196698.1"/>
    </source>
</evidence>
<proteinExistence type="predicted"/>
<dbReference type="Proteomes" id="UP001219525">
    <property type="component" value="Unassembled WGS sequence"/>
</dbReference>
<comment type="caution">
    <text evidence="2">The sequence shown here is derived from an EMBL/GenBank/DDBJ whole genome shotgun (WGS) entry which is preliminary data.</text>
</comment>
<dbReference type="AlphaFoldDB" id="A0AAD6Y301"/>
<dbReference type="EMBL" id="JARJCW010000082">
    <property type="protein sequence ID" value="KAJ7196698.1"/>
    <property type="molecule type" value="Genomic_DNA"/>
</dbReference>
<organism evidence="2 3">
    <name type="scientific">Mycena pura</name>
    <dbReference type="NCBI Taxonomy" id="153505"/>
    <lineage>
        <taxon>Eukaryota</taxon>
        <taxon>Fungi</taxon>
        <taxon>Dikarya</taxon>
        <taxon>Basidiomycota</taxon>
        <taxon>Agaricomycotina</taxon>
        <taxon>Agaricomycetes</taxon>
        <taxon>Agaricomycetidae</taxon>
        <taxon>Agaricales</taxon>
        <taxon>Marasmiineae</taxon>
        <taxon>Mycenaceae</taxon>
        <taxon>Mycena</taxon>
    </lineage>
</organism>
<feature type="region of interest" description="Disordered" evidence="1">
    <location>
        <begin position="239"/>
        <end position="299"/>
    </location>
</feature>
<feature type="region of interest" description="Disordered" evidence="1">
    <location>
        <begin position="323"/>
        <end position="346"/>
    </location>
</feature>
<feature type="region of interest" description="Disordered" evidence="1">
    <location>
        <begin position="1"/>
        <end position="39"/>
    </location>
</feature>
<protein>
    <submittedName>
        <fullName evidence="2">Uncharacterized protein</fullName>
    </submittedName>
</protein>
<feature type="compositionally biased region" description="Polar residues" evidence="1">
    <location>
        <begin position="334"/>
        <end position="344"/>
    </location>
</feature>
<accession>A0AAD6Y301</accession>
<evidence type="ECO:0000313" key="3">
    <source>
        <dbReference type="Proteomes" id="UP001219525"/>
    </source>
</evidence>
<sequence>MAPLPPPAADAPASDPATRRRRSCRRANRRARNPPPPLTWTAATALAAAPTAAPIARRRCSPRRERAAAYLRIDELRHRGEDLHGAVGVKISTANTRARGSNQAARRRGGTQILHHTAIRTSTTRRRRTPLTATSIAFSSCGPYRRRPSTRIARMAQRMPPAVARASAEDAPGRSARVARAQVRPAMHDQRMQRLQLAEARRAGLQECAHAVVHVARAQHAVPEQRAHGRCSRRVTVRYSQAPRGSLPGAVLAGEQAGQQSRGRVGGRPGSRSSRRASGRAGRQAIERAGGRASGLPSYRQQVSSAARTPRWVLLGNAPSSGCADGPGVHSAADASSRSGTESGWRTADPAPALVWVLLRGRLRFQGIDLLPREEERVMMPPLKKGVQPGRKMLKCPGQTYGRVSPGAVSHRWGPYLGVELAALDVDDEVGNGNVRGRGRGRWRSGGHRRLIRFSQWGLGNTESFVTAAARIPASGVAAAFPVNPDGVPLPPMAFILVHEVQHCNLLVDNHHLSDQKALDGRTAYGFQQVQTMTSTLKKLNPQNYAFLALMMQSNPELFAPTCFIGSPLGTRAPDLTCRGIVQGFPGDVRLDRFENDDYVVRLVAVKEDVSHVLLTQLGVLYSTLMRWIN</sequence>
<keyword evidence="3" id="KW-1185">Reference proteome</keyword>
<gene>
    <name evidence="2" type="ORF">GGX14DRAFT_403160</name>
</gene>